<dbReference type="PANTHER" id="PTHR30543">
    <property type="entry name" value="CHROMATE REDUCTASE"/>
    <property type="match status" value="1"/>
</dbReference>
<dbReference type="OrthoDB" id="9812295at2"/>
<reference evidence="2 3" key="1">
    <citation type="submission" date="2019-01" db="EMBL/GenBank/DDBJ databases">
        <title>Sequencing the genomes of 1000 actinobacteria strains.</title>
        <authorList>
            <person name="Klenk H.-P."/>
        </authorList>
    </citation>
    <scope>NUCLEOTIDE SEQUENCE [LARGE SCALE GENOMIC DNA]</scope>
    <source>
        <strain evidence="2 3">DSM 43925</strain>
    </source>
</reference>
<dbReference type="Proteomes" id="UP000284824">
    <property type="component" value="Unassembled WGS sequence"/>
</dbReference>
<dbReference type="RefSeq" id="WP_127938501.1">
    <property type="nucleotide sequence ID" value="NZ_SAUN01000001.1"/>
</dbReference>
<comment type="caution">
    <text evidence="2">The sequence shown here is derived from an EMBL/GenBank/DDBJ whole genome shotgun (WGS) entry which is preliminary data.</text>
</comment>
<evidence type="ECO:0000259" key="1">
    <source>
        <dbReference type="Pfam" id="PF03358"/>
    </source>
</evidence>
<evidence type="ECO:0000313" key="2">
    <source>
        <dbReference type="EMBL" id="RVX46390.1"/>
    </source>
</evidence>
<keyword evidence="3" id="KW-1185">Reference proteome</keyword>
<feature type="domain" description="NADPH-dependent FMN reductase-like" evidence="1">
    <location>
        <begin position="2"/>
        <end position="152"/>
    </location>
</feature>
<dbReference type="InterPro" id="IPR029039">
    <property type="entry name" value="Flavoprotein-like_sf"/>
</dbReference>
<dbReference type="EMBL" id="SAUN01000001">
    <property type="protein sequence ID" value="RVX46390.1"/>
    <property type="molecule type" value="Genomic_DNA"/>
</dbReference>
<proteinExistence type="predicted"/>
<dbReference type="AlphaFoldDB" id="A0A438MKX6"/>
<gene>
    <name evidence="2" type="ORF">EDD27_9266</name>
</gene>
<dbReference type="GO" id="GO:0005829">
    <property type="term" value="C:cytosol"/>
    <property type="evidence" value="ECO:0007669"/>
    <property type="project" value="TreeGrafter"/>
</dbReference>
<dbReference type="Pfam" id="PF03358">
    <property type="entry name" value="FMN_red"/>
    <property type="match status" value="1"/>
</dbReference>
<dbReference type="InterPro" id="IPR005025">
    <property type="entry name" value="FMN_Rdtase-like_dom"/>
</dbReference>
<name>A0A438MKX6_9ACTN</name>
<dbReference type="GO" id="GO:0016491">
    <property type="term" value="F:oxidoreductase activity"/>
    <property type="evidence" value="ECO:0007669"/>
    <property type="project" value="InterPro"/>
</dbReference>
<accession>A0A438MKX6</accession>
<sequence>MIKVAIVVGSTRPSRRTEVAARWVAEVAARHPATTSGQAAFELVDLADYELPMLDEPAPALFGDYRNEHTARWAGTVGSFDGFVFVTPEYNHSAPAALKNAIDFLYAEWNNRAAGFVSHGVHGGTRAVEHLRLTMTELQVANVRTQVVLSAFTDFEITDPTEPGVIAPGPHQELTLMELLDEVIAWSRALKPLREGASTGARA</sequence>
<dbReference type="GO" id="GO:0010181">
    <property type="term" value="F:FMN binding"/>
    <property type="evidence" value="ECO:0007669"/>
    <property type="project" value="TreeGrafter"/>
</dbReference>
<dbReference type="Gene3D" id="3.40.50.360">
    <property type="match status" value="1"/>
</dbReference>
<dbReference type="SUPFAM" id="SSF52218">
    <property type="entry name" value="Flavoproteins"/>
    <property type="match status" value="1"/>
</dbReference>
<evidence type="ECO:0000313" key="3">
    <source>
        <dbReference type="Proteomes" id="UP000284824"/>
    </source>
</evidence>
<dbReference type="InterPro" id="IPR050712">
    <property type="entry name" value="NAD(P)H-dep_reductase"/>
</dbReference>
<dbReference type="PANTHER" id="PTHR30543:SF21">
    <property type="entry name" value="NAD(P)H-DEPENDENT FMN REDUCTASE LOT6"/>
    <property type="match status" value="1"/>
</dbReference>
<protein>
    <submittedName>
        <fullName evidence="2">NAD(P)H-dependent FMN reductase</fullName>
    </submittedName>
</protein>
<organism evidence="2 3">
    <name type="scientific">Nonomuraea polychroma</name>
    <dbReference type="NCBI Taxonomy" id="46176"/>
    <lineage>
        <taxon>Bacteria</taxon>
        <taxon>Bacillati</taxon>
        <taxon>Actinomycetota</taxon>
        <taxon>Actinomycetes</taxon>
        <taxon>Streptosporangiales</taxon>
        <taxon>Streptosporangiaceae</taxon>
        <taxon>Nonomuraea</taxon>
    </lineage>
</organism>